<dbReference type="InterPro" id="IPR029063">
    <property type="entry name" value="SAM-dependent_MTases_sf"/>
</dbReference>
<keyword evidence="1" id="KW-0489">Methyltransferase</keyword>
<name>A0A1H9BNJ9_9PSEU</name>
<dbReference type="PANTHER" id="PTHR43712:SF2">
    <property type="entry name" value="O-METHYLTRANSFERASE CICE"/>
    <property type="match status" value="1"/>
</dbReference>
<dbReference type="Proteomes" id="UP000199028">
    <property type="component" value="Unassembled WGS sequence"/>
</dbReference>
<evidence type="ECO:0000313" key="7">
    <source>
        <dbReference type="EMBL" id="SEP90574.1"/>
    </source>
</evidence>
<evidence type="ECO:0000259" key="6">
    <source>
        <dbReference type="Pfam" id="PF08100"/>
    </source>
</evidence>
<dbReference type="InterPro" id="IPR036390">
    <property type="entry name" value="WH_DNA-bd_sf"/>
</dbReference>
<feature type="domain" description="O-methyltransferase dimerisation" evidence="6">
    <location>
        <begin position="13"/>
        <end position="83"/>
    </location>
</feature>
<dbReference type="AlphaFoldDB" id="A0A1H9BNJ9"/>
<dbReference type="PROSITE" id="PS51683">
    <property type="entry name" value="SAM_OMT_II"/>
    <property type="match status" value="1"/>
</dbReference>
<keyword evidence="8" id="KW-1185">Reference proteome</keyword>
<dbReference type="Gene3D" id="3.40.50.150">
    <property type="entry name" value="Vaccinia Virus protein VP39"/>
    <property type="match status" value="1"/>
</dbReference>
<evidence type="ECO:0000256" key="3">
    <source>
        <dbReference type="ARBA" id="ARBA00022691"/>
    </source>
</evidence>
<dbReference type="InterPro" id="IPR012967">
    <property type="entry name" value="COMT_dimerisation"/>
</dbReference>
<dbReference type="GO" id="GO:0008171">
    <property type="term" value="F:O-methyltransferase activity"/>
    <property type="evidence" value="ECO:0007669"/>
    <property type="project" value="InterPro"/>
</dbReference>
<dbReference type="InterPro" id="IPR001077">
    <property type="entry name" value="COMT_C"/>
</dbReference>
<reference evidence="8" key="1">
    <citation type="submission" date="2016-10" db="EMBL/GenBank/DDBJ databases">
        <authorList>
            <person name="Varghese N."/>
            <person name="Submissions S."/>
        </authorList>
    </citation>
    <scope>NUCLEOTIDE SEQUENCE [LARGE SCALE GENOMIC DNA]</scope>
    <source>
        <strain evidence="8">CGMCC 4.578</strain>
    </source>
</reference>
<dbReference type="InterPro" id="IPR016461">
    <property type="entry name" value="COMT-like"/>
</dbReference>
<dbReference type="GO" id="GO:0032259">
    <property type="term" value="P:methylation"/>
    <property type="evidence" value="ECO:0007669"/>
    <property type="project" value="UniProtKB-KW"/>
</dbReference>
<feature type="active site" description="Proton acceptor" evidence="4">
    <location>
        <position position="246"/>
    </location>
</feature>
<dbReference type="RefSeq" id="WP_090062902.1">
    <property type="nucleotide sequence ID" value="NZ_FOFT01000001.1"/>
</dbReference>
<dbReference type="Pfam" id="PF08100">
    <property type="entry name" value="Dimerisation"/>
    <property type="match status" value="1"/>
</dbReference>
<evidence type="ECO:0000313" key="8">
    <source>
        <dbReference type="Proteomes" id="UP000199028"/>
    </source>
</evidence>
<dbReference type="OrthoDB" id="3804952at2"/>
<dbReference type="EMBL" id="FOFT01000001">
    <property type="protein sequence ID" value="SEP90574.1"/>
    <property type="molecule type" value="Genomic_DNA"/>
</dbReference>
<dbReference type="GO" id="GO:0046983">
    <property type="term" value="F:protein dimerization activity"/>
    <property type="evidence" value="ECO:0007669"/>
    <property type="project" value="InterPro"/>
</dbReference>
<dbReference type="SUPFAM" id="SSF53335">
    <property type="entry name" value="S-adenosyl-L-methionine-dependent methyltransferases"/>
    <property type="match status" value="1"/>
</dbReference>
<keyword evidence="3" id="KW-0949">S-adenosyl-L-methionine</keyword>
<feature type="domain" description="O-methyltransferase C-terminal" evidence="5">
    <location>
        <begin position="111"/>
        <end position="316"/>
    </location>
</feature>
<evidence type="ECO:0000256" key="2">
    <source>
        <dbReference type="ARBA" id="ARBA00022679"/>
    </source>
</evidence>
<organism evidence="7 8">
    <name type="scientific">Lentzea flaviverrucosa</name>
    <dbReference type="NCBI Taxonomy" id="200379"/>
    <lineage>
        <taxon>Bacteria</taxon>
        <taxon>Bacillati</taxon>
        <taxon>Actinomycetota</taxon>
        <taxon>Actinomycetes</taxon>
        <taxon>Pseudonocardiales</taxon>
        <taxon>Pseudonocardiaceae</taxon>
        <taxon>Lentzea</taxon>
    </lineage>
</organism>
<evidence type="ECO:0000259" key="5">
    <source>
        <dbReference type="Pfam" id="PF00891"/>
    </source>
</evidence>
<evidence type="ECO:0000256" key="1">
    <source>
        <dbReference type="ARBA" id="ARBA00022603"/>
    </source>
</evidence>
<accession>A0A1H9BNJ9</accession>
<dbReference type="Pfam" id="PF00891">
    <property type="entry name" value="Methyltransf_2"/>
    <property type="match status" value="1"/>
</dbReference>
<evidence type="ECO:0000256" key="4">
    <source>
        <dbReference type="PIRSR" id="PIRSR005739-1"/>
    </source>
</evidence>
<dbReference type="CDD" id="cd02440">
    <property type="entry name" value="AdoMet_MTases"/>
    <property type="match status" value="1"/>
</dbReference>
<dbReference type="InterPro" id="IPR036388">
    <property type="entry name" value="WH-like_DNA-bd_sf"/>
</dbReference>
<dbReference type="SUPFAM" id="SSF46785">
    <property type="entry name" value="Winged helix' DNA-binding domain"/>
    <property type="match status" value="1"/>
</dbReference>
<keyword evidence="2" id="KW-0808">Transferase</keyword>
<protein>
    <submittedName>
        <fullName evidence="7">Dimerisation domain-containing protein</fullName>
    </submittedName>
</protein>
<dbReference type="Gene3D" id="1.10.10.10">
    <property type="entry name" value="Winged helix-like DNA-binding domain superfamily/Winged helix DNA-binding domain"/>
    <property type="match status" value="1"/>
</dbReference>
<gene>
    <name evidence="7" type="ORF">SAMN05216195_101538</name>
</gene>
<sequence>MTAPGMPPQARMMQMITGYWITQVVHAVAELRIADHLAGNALTLEELAARTGAGADTTLRLLRACASQGLVAHDEGRFTSTPLLETLREGVPGSFRDIAIVHGSPGHWLSWGRFPDAVRTGEPQTKAALGSDIWTYFQSQPQEWERFSHSMTELTDGLSREIGALLDTTGLTTAVDVGGANGALLHPLMKANPDLRGVVFDLPTVEATAVAEAEKAGLAGRCTFTGGSFFDSVPEGDLFLLKAVLHNWADESCVEILTNCRRALRPGGRVVVVEMPLGPLGEPGFAPLLDLGMLAVNAGRERDLDQYDALFRASGLRRAEVTPTSSPQSLIHAVAA</sequence>
<dbReference type="PIRSF" id="PIRSF005739">
    <property type="entry name" value="O-mtase"/>
    <property type="match status" value="1"/>
</dbReference>
<proteinExistence type="predicted"/>
<dbReference type="PANTHER" id="PTHR43712">
    <property type="entry name" value="PUTATIVE (AFU_ORTHOLOGUE AFUA_4G14580)-RELATED"/>
    <property type="match status" value="1"/>
</dbReference>